<proteinExistence type="inferred from homology"/>
<dbReference type="InterPro" id="IPR019821">
    <property type="entry name" value="Kinesin_motor_CS"/>
</dbReference>
<feature type="region of interest" description="Disordered" evidence="13">
    <location>
        <begin position="1"/>
        <end position="22"/>
    </location>
</feature>
<feature type="compositionally biased region" description="Polar residues" evidence="13">
    <location>
        <begin position="158"/>
        <end position="175"/>
    </location>
</feature>
<keyword evidence="7 11" id="KW-0505">Motor protein</keyword>
<feature type="compositionally biased region" description="Polar residues" evidence="13">
    <location>
        <begin position="2702"/>
        <end position="2711"/>
    </location>
</feature>
<feature type="compositionally biased region" description="Low complexity" evidence="13">
    <location>
        <begin position="721"/>
        <end position="734"/>
    </location>
</feature>
<dbReference type="PANTHER" id="PTHR37739:SF8">
    <property type="entry name" value="KINESIN-LIKE PROTEIN KIN-12D"/>
    <property type="match status" value="1"/>
</dbReference>
<dbReference type="SMART" id="SM00129">
    <property type="entry name" value="KISc"/>
    <property type="match status" value="1"/>
</dbReference>
<dbReference type="Gene3D" id="3.40.850.10">
    <property type="entry name" value="Kinesin motor domain"/>
    <property type="match status" value="1"/>
</dbReference>
<evidence type="ECO:0000256" key="3">
    <source>
        <dbReference type="ARBA" id="ARBA00022701"/>
    </source>
</evidence>
<feature type="coiled-coil region" evidence="12">
    <location>
        <begin position="1425"/>
        <end position="1452"/>
    </location>
</feature>
<evidence type="ECO:0000256" key="12">
    <source>
        <dbReference type="SAM" id="Coils"/>
    </source>
</evidence>
<accession>A0AAD4DES0</accession>
<dbReference type="FunFam" id="3.40.850.10:FF:000034">
    <property type="entry name" value="Kinesin family member 15"/>
    <property type="match status" value="1"/>
</dbReference>
<dbReference type="InterPro" id="IPR007219">
    <property type="entry name" value="XnlR_reg_dom"/>
</dbReference>
<feature type="region of interest" description="Disordered" evidence="13">
    <location>
        <begin position="2644"/>
        <end position="2735"/>
    </location>
</feature>
<evidence type="ECO:0000256" key="6">
    <source>
        <dbReference type="ARBA" id="ARBA00023054"/>
    </source>
</evidence>
<dbReference type="CDD" id="cd12148">
    <property type="entry name" value="fungal_TF_MHR"/>
    <property type="match status" value="1"/>
</dbReference>
<keyword evidence="9" id="KW-0539">Nucleus</keyword>
<dbReference type="GO" id="GO:0005819">
    <property type="term" value="C:spindle"/>
    <property type="evidence" value="ECO:0007669"/>
    <property type="project" value="UniProtKB-SubCell"/>
</dbReference>
<feature type="compositionally biased region" description="Acidic residues" evidence="13">
    <location>
        <begin position="188"/>
        <end position="199"/>
    </location>
</feature>
<feature type="region of interest" description="Disordered" evidence="13">
    <location>
        <begin position="1663"/>
        <end position="1707"/>
    </location>
</feature>
<feature type="compositionally biased region" description="Basic and acidic residues" evidence="13">
    <location>
        <begin position="148"/>
        <end position="157"/>
    </location>
</feature>
<protein>
    <submittedName>
        <fullName evidence="15">Kinesin-like protein kif15</fullName>
    </submittedName>
</protein>
<evidence type="ECO:0000259" key="14">
    <source>
        <dbReference type="PROSITE" id="PS50067"/>
    </source>
</evidence>
<comment type="similarity">
    <text evidence="10">Belongs to the TRAFAC class myosin-kinesin ATPase superfamily. Kinesin family. KIN-12 subfamily.</text>
</comment>
<feature type="compositionally biased region" description="Low complexity" evidence="13">
    <location>
        <begin position="2882"/>
        <end position="2894"/>
    </location>
</feature>
<dbReference type="GO" id="GO:0005829">
    <property type="term" value="C:cytosol"/>
    <property type="evidence" value="ECO:0007669"/>
    <property type="project" value="UniProtKB-ARBA"/>
</dbReference>
<dbReference type="GO" id="GO:0005874">
    <property type="term" value="C:microtubule"/>
    <property type="evidence" value="ECO:0007669"/>
    <property type="project" value="UniProtKB-KW"/>
</dbReference>
<keyword evidence="8" id="KW-0206">Cytoskeleton</keyword>
<evidence type="ECO:0000256" key="4">
    <source>
        <dbReference type="ARBA" id="ARBA00022741"/>
    </source>
</evidence>
<evidence type="ECO:0000256" key="7">
    <source>
        <dbReference type="ARBA" id="ARBA00023175"/>
    </source>
</evidence>
<dbReference type="SUPFAM" id="SSF52540">
    <property type="entry name" value="P-loop containing nucleoside triphosphate hydrolases"/>
    <property type="match status" value="1"/>
</dbReference>
<dbReference type="InterPro" id="IPR044986">
    <property type="entry name" value="KIF15/KIN-12"/>
</dbReference>
<dbReference type="PROSITE" id="PS00411">
    <property type="entry name" value="KINESIN_MOTOR_1"/>
    <property type="match status" value="1"/>
</dbReference>
<feature type="compositionally biased region" description="Basic and acidic residues" evidence="13">
    <location>
        <begin position="2817"/>
        <end position="2826"/>
    </location>
</feature>
<keyword evidence="5 11" id="KW-0067">ATP-binding</keyword>
<evidence type="ECO:0000256" key="5">
    <source>
        <dbReference type="ARBA" id="ARBA00022840"/>
    </source>
</evidence>
<dbReference type="InterPro" id="IPR036961">
    <property type="entry name" value="Kinesin_motor_dom_sf"/>
</dbReference>
<dbReference type="PANTHER" id="PTHR37739">
    <property type="entry name" value="KINESIN-LIKE PROTEIN KIN-12D"/>
    <property type="match status" value="1"/>
</dbReference>
<evidence type="ECO:0000313" key="16">
    <source>
        <dbReference type="Proteomes" id="UP001194580"/>
    </source>
</evidence>
<feature type="compositionally biased region" description="Low complexity" evidence="13">
    <location>
        <begin position="2939"/>
        <end position="2949"/>
    </location>
</feature>
<feature type="compositionally biased region" description="Low complexity" evidence="13">
    <location>
        <begin position="2647"/>
        <end position="2671"/>
    </location>
</feature>
<feature type="coiled-coil region" evidence="12">
    <location>
        <begin position="2350"/>
        <end position="2495"/>
    </location>
</feature>
<evidence type="ECO:0000256" key="1">
    <source>
        <dbReference type="ARBA" id="ARBA00004186"/>
    </source>
</evidence>
<dbReference type="GO" id="GO:0008270">
    <property type="term" value="F:zinc ion binding"/>
    <property type="evidence" value="ECO:0007669"/>
    <property type="project" value="InterPro"/>
</dbReference>
<sequence length="2966" mass="331463">MECTSLLGKPPPPKRKKPQSEVGILEARLESIESAYSERLRHMESLLNKVLPASQVQELIHGNLGSPSDQQPAIKSQEKTPTHPQRPGKTTGPGLSTDSDFADVDSPKEGALSFVPNVDQGSSSSRTPDPPVVPSYSRASTNNLNIVEPKRSPREETIGSSKLSQHMAQPQSSASPIAPAFTSPDSFPLDESDSDDGSDLGELAATMDKLRLFDASFYFGKGTMLFTQTDTEKFWDEEISFDVHEAPDIDIPPEALFMPPVEVIDTLFDIYYSHYYVFMPMIQKATLLQALEDRHEPQSIFLLNSVFMAAAVTGECTHPTCYSMVGDSKSMGTPFFERARMVLDYCLGIPRVSTVQGLMMLSRYPKIAGLGHHFIQQAILMATELGLHRKCDRWIPDKQVQETRKRVFWCIYALDSSAASVTGRRPLIDNSEIDVPLVDPNATEGEFEYSNTLYLLHLCKLWRIYRNVKQYVFNAEDVPDMAPGSLPKSYEQQLIQWQLQLPAALRFSFELDPRDPLARYNARAGIAQMLYESTLILLHKPFMSASDQTKRSAARSLDICMKAASKITSIAKTLVKTYTKTYQITGIGECAMANAIRILAVCLKSPDPKVAQAAQDDFDFLMRFFREFYASPQVIIDKDMFNCIMSFFDEFMHSVSGVSESTVHVCASAIKSMAIAKRNKIALRRTSADGQETRRHLPADGDIRNLSRLVKIGREERARTKSFSPSSQSSKGSKAGSGGHKKRHSHMPHEDPHHHHGTSLFTPFSHEDHNGFMASADPTASVPLESAGVYQNPGKVQKVSQYVSPFGGPAVMESLSQYQTSSAILSQPPNSSAIPQSSHLSGPADDIFQVFHPQQPQHQQQKEHEQPNQQQCQQQQEYQLQLQHQKHQHEQQQHQLQQQQQLFLQHHRQPVQEHQGQLDRSQAMFDNSGNHTVSTFDVLTPSFWGDFMGSAGMTNPDPRVLEQGGLLGGPTIPPGTFDVMSPTGANPSDLFGAIGTQLDSRHLQQGSMSSPMKTDSREKSIGEADDNLVNNHIRALLEQTLAGDTSPTHPNIPQSGPSMAQHPLWTGASEHVKVYVRVRPPNERELASDSYGNSSNSQGAHGNATVSVLQPNHVVIGTGMKSDTFTYDCVGGESISQEQVFRDVGKTIVEQCVKGYNGTIFAYGQTGSGKTYTMQGPSIMTSVGKHENRGIIPRCLEYLFELIAKEEQMVSSVKYLCKASYIEIYNEMIYDLLDNSTTARATREDIKRGVYVDGVTEESIHNPEDAYKLFEQGAANRHVSATAMNRESSRSHTVLTLTIQSMALVDGINHIRESRFNLVDLAGSERQKQANTEGLRLKEAGNINKSLLCLGSVINALGEIAGGHSRHVHYRDSRLTFLLKDSLGGNSNTFIVANVSPSALCYQESLSTLRFAQRAKMIRNKAVVNEDIQGNVNELRAEIQRLKAELGLKHAAGGNSLDTSMANKLLLETLSRLKIEQEGHLAMEQKGFMLDDACKAREKQIQSAQLIIKFKESALVSYRKGVTSAAMEAEKGALQEEVAQLRKQLDFHPEVLKVKAENLSLREMLSKLERYQSGLEDFEEKQKKDKEYLYNLSGKILELEHENETLRATKLGSATPKTENEDVDFVRIEGINDLMQESPPKIRDADRRFSSDMKSLLQRVNKNRQAEYRRLSGNLGKPDPTLLDGEDRNVLSSPLSGNTTPMSKPSAVSNLGVNLSDSLSAHSSMHSEDSVEMTLLKRDLDRLKDENSVLIEDKGTLEKDYSDAHRHALASMEQEATVKVSSLNNEMQEQVELMEKMRIASIVVEEERDRLRENLRDAEQQLKTVGKELDDTRHRLLENQKEYDHQVEYNMKRIKDFQEKESKWDETKAELSKAKEDIEKLLEQEKVEATSTRSQLEKEHQALQETHEALGASKSRLEDMLTVLEQELANLRTASSGASKEHEAKERRQQQEHQAALQAERELKAALETELKSAQDKIAVLEAEVQVAKDEMDSSLQNVNKSLQEREKQLEEQIKLLEFKHSQDLEEHRAHTQSESQSLIEAHQKKLEELTSDAQRQVQQVCELQVSLAEAIKSGEEALGVKQSVIEEMKTTKDLYITLCQESKELKQDKDRLATQVQSMSSKCVEMEATLEEQKQALSKVSLELEQERDRFTSEVQSLSSQVESMTSKNLSLESTLDEQKQELSKVMLELQQERSRLTAQIESVSAKNQMLEATMEEQKQGLSKVSLELKQELWEKERLESIRAELQKKVSLMDHKAEEAEQKLEQARDSNRNLEMEYRTVQDELERRLSKAKSDLSAMTSENELNLKYKFKFHELKAGFSDLLPALKERQERQEKGFHQLQLEQTMELEKTREELTRALTHSAQLEANVAMAKEYNDELLEETKESNLKITKEMERRLQDVEVQRQIAEREVEQALEAVQQKTAQLQQLEEQAVHHKETIDALKEDLNEERAKAERLEATLMEGKALQEEQEANEKELLIQETKRKLKEEQLIAQRQLLIKMKEEQQALVQQQVEKRDKTRALFEGLATENGKLMEQVRDLGMVNESMMKHQNPKQKLQYHVKIKQENNELRIENQRLMFRAIELEEKLGNLDNVESLRKQVREMHGESHYQTLVDLRRDNNSEATNTRMEMVRELNEDMPIIHSDSGSPAPSSETSASSTSAPASLAPKIEEAPVPPFPTRRDQPPTAVSHKRKAVLNDPSSALSQSISRKRQAGSVPPPSLGTRARSGSTSIVSTTTSSCLAAGDATTEVPLGPRARAKAAADAALAASKFTRALSAKPAPRPTSAAHPISRVSRTPNLRAPSAPPTTLRASGYDDHLRDSRAGGAVMKPRMGTLGLSSASKGPNISAIRRGKSVDPPAIGNASAQRALLREARLEAAKTLATASASASSRKGLADPSNRQDNTSGASQEPIRSNSPSSPAPFKPQSTEPSAAPTITTTTTTTTTHSSENVPISTNSTSTDN</sequence>
<dbReference type="GO" id="GO:0003777">
    <property type="term" value="F:microtubule motor activity"/>
    <property type="evidence" value="ECO:0007669"/>
    <property type="project" value="InterPro"/>
</dbReference>
<comment type="subcellular location">
    <subcellularLocation>
        <location evidence="1">Cytoplasm</location>
        <location evidence="1">Cytoskeleton</location>
        <location evidence="1">Spindle</location>
    </subcellularLocation>
</comment>
<evidence type="ECO:0000256" key="13">
    <source>
        <dbReference type="SAM" id="MobiDB-lite"/>
    </source>
</evidence>
<evidence type="ECO:0000256" key="10">
    <source>
        <dbReference type="ARBA" id="ARBA00034488"/>
    </source>
</evidence>
<dbReference type="GO" id="GO:0007018">
    <property type="term" value="P:microtubule-based movement"/>
    <property type="evidence" value="ECO:0007669"/>
    <property type="project" value="InterPro"/>
</dbReference>
<feature type="coiled-coil region" evidence="12">
    <location>
        <begin position="2103"/>
        <end position="2303"/>
    </location>
</feature>
<feature type="region of interest" description="Disordered" evidence="13">
    <location>
        <begin position="2882"/>
        <end position="2966"/>
    </location>
</feature>
<evidence type="ECO:0000256" key="2">
    <source>
        <dbReference type="ARBA" id="ARBA00022490"/>
    </source>
</evidence>
<dbReference type="GO" id="GO:0000278">
    <property type="term" value="P:mitotic cell cycle"/>
    <property type="evidence" value="ECO:0007669"/>
    <property type="project" value="UniProtKB-ARBA"/>
</dbReference>
<feature type="compositionally biased region" description="Polar residues" evidence="13">
    <location>
        <begin position="65"/>
        <end position="74"/>
    </location>
</feature>
<dbReference type="SMART" id="SM00906">
    <property type="entry name" value="Fungal_trans"/>
    <property type="match status" value="1"/>
</dbReference>
<comment type="caution">
    <text evidence="15">The sequence shown here is derived from an EMBL/GenBank/DDBJ whole genome shotgun (WGS) entry which is preliminary data.</text>
</comment>
<feature type="region of interest" description="Disordered" evidence="13">
    <location>
        <begin position="58"/>
        <end position="200"/>
    </location>
</feature>
<dbReference type="GO" id="GO:0003677">
    <property type="term" value="F:DNA binding"/>
    <property type="evidence" value="ECO:0007669"/>
    <property type="project" value="InterPro"/>
</dbReference>
<dbReference type="GO" id="GO:0008017">
    <property type="term" value="F:microtubule binding"/>
    <property type="evidence" value="ECO:0007669"/>
    <property type="project" value="InterPro"/>
</dbReference>
<feature type="compositionally biased region" description="Polar residues" evidence="13">
    <location>
        <begin position="2950"/>
        <end position="2966"/>
    </location>
</feature>
<dbReference type="InterPro" id="IPR027417">
    <property type="entry name" value="P-loop_NTPase"/>
</dbReference>
<keyword evidence="16" id="KW-1185">Reference proteome</keyword>
<keyword evidence="6 12" id="KW-0175">Coiled coil</keyword>
<dbReference type="EMBL" id="JAAAIL010000416">
    <property type="protein sequence ID" value="KAG0275991.1"/>
    <property type="molecule type" value="Genomic_DNA"/>
</dbReference>
<evidence type="ECO:0000313" key="15">
    <source>
        <dbReference type="EMBL" id="KAG0275991.1"/>
    </source>
</evidence>
<feature type="region of interest" description="Disordered" evidence="13">
    <location>
        <begin position="1042"/>
        <end position="1061"/>
    </location>
</feature>
<feature type="compositionally biased region" description="Polar residues" evidence="13">
    <location>
        <begin position="2902"/>
        <end position="2922"/>
    </location>
</feature>
<feature type="region of interest" description="Disordered" evidence="13">
    <location>
        <begin position="1932"/>
        <end position="1958"/>
    </location>
</feature>
<dbReference type="InterPro" id="IPR001752">
    <property type="entry name" value="Kinesin_motor_dom"/>
</dbReference>
<keyword evidence="4 11" id="KW-0547">Nucleotide-binding</keyword>
<feature type="compositionally biased region" description="Polar residues" evidence="13">
    <location>
        <begin position="1690"/>
        <end position="1707"/>
    </location>
</feature>
<dbReference type="GO" id="GO:0006351">
    <property type="term" value="P:DNA-templated transcription"/>
    <property type="evidence" value="ECO:0007669"/>
    <property type="project" value="InterPro"/>
</dbReference>
<feature type="binding site" evidence="11">
    <location>
        <begin position="1164"/>
        <end position="1171"/>
    </location>
    <ligand>
        <name>ATP</name>
        <dbReference type="ChEBI" id="CHEBI:30616"/>
    </ligand>
</feature>
<dbReference type="PROSITE" id="PS50067">
    <property type="entry name" value="KINESIN_MOTOR_2"/>
    <property type="match status" value="1"/>
</dbReference>
<gene>
    <name evidence="15" type="primary">KIF15</name>
    <name evidence="15" type="ORF">BGZ95_008147</name>
</gene>
<dbReference type="Pfam" id="PF00225">
    <property type="entry name" value="Kinesin"/>
    <property type="match status" value="1"/>
</dbReference>
<feature type="region of interest" description="Disordered" evidence="13">
    <location>
        <begin position="714"/>
        <end position="777"/>
    </location>
</feature>
<evidence type="ECO:0000256" key="9">
    <source>
        <dbReference type="ARBA" id="ARBA00023242"/>
    </source>
</evidence>
<evidence type="ECO:0000256" key="11">
    <source>
        <dbReference type="PROSITE-ProRule" id="PRU00283"/>
    </source>
</evidence>
<feature type="compositionally biased region" description="Polar residues" evidence="13">
    <location>
        <begin position="1042"/>
        <end position="1058"/>
    </location>
</feature>
<reference evidence="15" key="1">
    <citation type="journal article" date="2020" name="Fungal Divers.">
        <title>Resolving the Mortierellaceae phylogeny through synthesis of multi-gene phylogenetics and phylogenomics.</title>
        <authorList>
            <person name="Vandepol N."/>
            <person name="Liber J."/>
            <person name="Desiro A."/>
            <person name="Na H."/>
            <person name="Kennedy M."/>
            <person name="Barry K."/>
            <person name="Grigoriev I.V."/>
            <person name="Miller A.N."/>
            <person name="O'Donnell K."/>
            <person name="Stajich J.E."/>
            <person name="Bonito G."/>
        </authorList>
    </citation>
    <scope>NUCLEOTIDE SEQUENCE</scope>
    <source>
        <strain evidence="15">NRRL 28262</strain>
    </source>
</reference>
<dbReference type="Proteomes" id="UP001194580">
    <property type="component" value="Unassembled WGS sequence"/>
</dbReference>
<name>A0AAD4DES0_9FUNG</name>
<feature type="coiled-coil region" evidence="12">
    <location>
        <begin position="1524"/>
        <end position="1581"/>
    </location>
</feature>
<feature type="domain" description="Kinesin motor" evidence="14">
    <location>
        <begin position="1071"/>
        <end position="1418"/>
    </location>
</feature>
<feature type="region of interest" description="Disordered" evidence="13">
    <location>
        <begin position="2779"/>
        <end position="2869"/>
    </location>
</feature>
<evidence type="ECO:0000256" key="8">
    <source>
        <dbReference type="ARBA" id="ARBA00023212"/>
    </source>
</evidence>
<feature type="compositionally biased region" description="Polar residues" evidence="13">
    <location>
        <begin position="822"/>
        <end position="840"/>
    </location>
</feature>
<dbReference type="GO" id="GO:0005524">
    <property type="term" value="F:ATP binding"/>
    <property type="evidence" value="ECO:0007669"/>
    <property type="project" value="UniProtKB-UniRule"/>
</dbReference>
<feature type="compositionally biased region" description="Basic and acidic residues" evidence="13">
    <location>
        <begin position="1939"/>
        <end position="1951"/>
    </location>
</feature>
<dbReference type="Pfam" id="PF04082">
    <property type="entry name" value="Fungal_trans"/>
    <property type="match status" value="1"/>
</dbReference>
<feature type="region of interest" description="Disordered" evidence="13">
    <location>
        <begin position="822"/>
        <end position="875"/>
    </location>
</feature>
<keyword evidence="2" id="KW-0963">Cytoplasm</keyword>
<organism evidence="15 16">
    <name type="scientific">Linnemannia exigua</name>
    <dbReference type="NCBI Taxonomy" id="604196"/>
    <lineage>
        <taxon>Eukaryota</taxon>
        <taxon>Fungi</taxon>
        <taxon>Fungi incertae sedis</taxon>
        <taxon>Mucoromycota</taxon>
        <taxon>Mortierellomycotina</taxon>
        <taxon>Mortierellomycetes</taxon>
        <taxon>Mortierellales</taxon>
        <taxon>Mortierellaceae</taxon>
        <taxon>Linnemannia</taxon>
    </lineage>
</organism>
<keyword evidence="3" id="KW-0493">Microtubule</keyword>
<dbReference type="PRINTS" id="PR00380">
    <property type="entry name" value="KINESINHEAVY"/>
</dbReference>